<keyword evidence="1" id="KW-0732">Signal</keyword>
<evidence type="ECO:0000256" key="1">
    <source>
        <dbReference type="SAM" id="SignalP"/>
    </source>
</evidence>
<comment type="caution">
    <text evidence="2">The sequence shown here is derived from an EMBL/GenBank/DDBJ whole genome shotgun (WGS) entry which is preliminary data.</text>
</comment>
<evidence type="ECO:0000313" key="3">
    <source>
        <dbReference type="Proteomes" id="UP000275394"/>
    </source>
</evidence>
<dbReference type="Pfam" id="PF16234">
    <property type="entry name" value="DUF4892"/>
    <property type="match status" value="1"/>
</dbReference>
<dbReference type="AlphaFoldDB" id="A0A3N2DMG9"/>
<keyword evidence="3" id="KW-1185">Reference proteome</keyword>
<sequence>MISQHVFKLFCIAISLLSFSAIAGDIEGSKDNPLLERYPRSVIVHYNQRSDDEVWLLKSAIQTVNGGLRARTADLLIGDAEDISYRLPTSHTAEDAYRSFEASAVLLGGERIYQCQGRGCGSSVDWANEVFGYSMLYGPDRGQFYSLFQLPKQVDHDRYIAIYAVTRGNGKAYINLQFINGSIEERDVRWNGR</sequence>
<gene>
    <name evidence="2" type="ORF">EDC56_1421</name>
</gene>
<feature type="signal peptide" evidence="1">
    <location>
        <begin position="1"/>
        <end position="23"/>
    </location>
</feature>
<reference evidence="2 3" key="1">
    <citation type="submission" date="2018-11" db="EMBL/GenBank/DDBJ databases">
        <title>Genomic Encyclopedia of Type Strains, Phase IV (KMG-IV): sequencing the most valuable type-strain genomes for metagenomic binning, comparative biology and taxonomic classification.</title>
        <authorList>
            <person name="Goeker M."/>
        </authorList>
    </citation>
    <scope>NUCLEOTIDE SEQUENCE [LARGE SCALE GENOMIC DNA]</scope>
    <source>
        <strain evidence="2 3">DSM 100316</strain>
    </source>
</reference>
<organism evidence="2 3">
    <name type="scientific">Sinobacterium caligoides</name>
    <dbReference type="NCBI Taxonomy" id="933926"/>
    <lineage>
        <taxon>Bacteria</taxon>
        <taxon>Pseudomonadati</taxon>
        <taxon>Pseudomonadota</taxon>
        <taxon>Gammaproteobacteria</taxon>
        <taxon>Cellvibrionales</taxon>
        <taxon>Spongiibacteraceae</taxon>
        <taxon>Sinobacterium</taxon>
    </lineage>
</organism>
<dbReference type="OrthoDB" id="5741786at2"/>
<dbReference type="EMBL" id="RKHR01000004">
    <property type="protein sequence ID" value="ROS00998.1"/>
    <property type="molecule type" value="Genomic_DNA"/>
</dbReference>
<evidence type="ECO:0000313" key="2">
    <source>
        <dbReference type="EMBL" id="ROS00998.1"/>
    </source>
</evidence>
<accession>A0A3N2DMG9</accession>
<dbReference type="RefSeq" id="WP_123711847.1">
    <property type="nucleotide sequence ID" value="NZ_RKHR01000004.1"/>
</dbReference>
<feature type="chain" id="PRO_5018213612" evidence="1">
    <location>
        <begin position="24"/>
        <end position="193"/>
    </location>
</feature>
<name>A0A3N2DMG9_9GAMM</name>
<dbReference type="InterPro" id="IPR032608">
    <property type="entry name" value="DUF4892"/>
</dbReference>
<protein>
    <submittedName>
        <fullName evidence="2">Uncharacterized protein DUF4892</fullName>
    </submittedName>
</protein>
<proteinExistence type="predicted"/>
<dbReference type="Proteomes" id="UP000275394">
    <property type="component" value="Unassembled WGS sequence"/>
</dbReference>